<dbReference type="PROSITE" id="PS50042">
    <property type="entry name" value="CNMP_BINDING_3"/>
    <property type="match status" value="1"/>
</dbReference>
<evidence type="ECO:0000256" key="3">
    <source>
        <dbReference type="ARBA" id="ARBA00022475"/>
    </source>
</evidence>
<dbReference type="Proteomes" id="UP000466442">
    <property type="component" value="Linkage Group LG5"/>
</dbReference>
<dbReference type="InterPro" id="IPR014710">
    <property type="entry name" value="RmlC-like_jellyroll"/>
</dbReference>
<evidence type="ECO:0000256" key="1">
    <source>
        <dbReference type="ARBA" id="ARBA00004651"/>
    </source>
</evidence>
<evidence type="ECO:0000313" key="8">
    <source>
        <dbReference type="EMBL" id="KAF6210607.1"/>
    </source>
</evidence>
<evidence type="ECO:0000256" key="6">
    <source>
        <dbReference type="SAM" id="MobiDB-lite"/>
    </source>
</evidence>
<sequence>MVRKVFDYIMDDPVFGEKENAGMLPLTVSVLCFSLMIGIIAKLIFDRYSITIFFVLSVMSGYGVGKICLYSFQDREILLGVSSIVPKWTFKILIPVFVYTTAYRLEHIKFLGMSQILFLSVAGTLFYATSFSLLMSVMYGVFQLCFDWQMRTLTILLFAIYIFQPELTIEKLESKGGHVKYLQALLKGEILWVYLVAFTVGDIIYESKEFLGSNTELFLIVLQQFSGLFVGFAYGILVQFFYKYAYNDPLVSPLISFPMSLLAYSSADLIHTSGSASVCAYAIYVTVVQKPKIAVEHDRFSKELWNLALFFGQTYIAAVYGFVLGAVERGMDFRMIAFGFAFLATSLMVRFLVCFVFLPYLYGRKTQWAEVALLVIGPYRGSCSFLLVLRFAREDSDESFMVLVVVYCVVMSSLFLNVVCLDWFLKRLNIFSLSKPQISNMTTAVEQINKCRGNMIFAEKLERIVADANWSIVTAVTSFSHPYKDRIKSSQFGEALKEDVKTVQCPRCGAWSIAPPTRKELDEITKETKLRVMKAQQVSYLKQRDAGTLTENGYKFLSSLVYQASYTTDISVNTDDLRINAEDLKFVKKCESFFNTIYNVTLETYEWQPTNRIRLKCYNIVTSQTFKIVMAVASVFDMFLCLAILYFYATLEGNIWPLWLWILGWIAAATSPFFWLCNIVESAIQILGLGVMQYFSRRVYIIEFFSCVVMRTVQGSLYAEQCSVNSKIMNLLDCTPVVVYMNLLMFLRVTRFYIFFVTVIPYILARIKRTIDEDLLRRYDIGKAYLVGLDRVLKYLNQLTTNEQVLEEIKKEVETNRQKVTKELSVIQKEHPTVAITVKTKHAIKHVINSINDCAIGMQTEGILDNIEYTAFERSIQTLRARLNLLKVIVPPSPINIMKEISWLVGDDENIDLFLKEAQMTNYDYNDVLIRNGDDPVGLYILMSGLLKAQYVPSSTSVQLAAKFGVLPNYDFFENFKFDQPQEDFIVSGNVVGEYGVVTGRRYDMTVVAETAVQVYYVPWDILKDLHQTFAGQLLLEKIWRKVAIKISVTLLQFTTNYRHWSAERLLIFLNKGVIPNLTGIVAVNVDQRVEELILVEGVAMDLNNQKIIYGPYRIPKTVTKLLLPEHQAWDFQTVYDTKLFVIPMQGCAITDLLEAREEPSLEAPPEEGLKGVTAPEKLARKKADKARKVGFTQDPDD</sequence>
<accession>A0A6A4KEV9</accession>
<proteinExistence type="predicted"/>
<reference evidence="8" key="1">
    <citation type="journal article" date="2021" name="Mol. Ecol. Resour.">
        <title>Apolygus lucorum genome provides insights into omnivorousness and mesophyll feeding.</title>
        <authorList>
            <person name="Liu Y."/>
            <person name="Liu H."/>
            <person name="Wang H."/>
            <person name="Huang T."/>
            <person name="Liu B."/>
            <person name="Yang B."/>
            <person name="Yin L."/>
            <person name="Li B."/>
            <person name="Zhang Y."/>
            <person name="Zhang S."/>
            <person name="Jiang F."/>
            <person name="Zhang X."/>
            <person name="Ren Y."/>
            <person name="Wang B."/>
            <person name="Wang S."/>
            <person name="Lu Y."/>
            <person name="Wu K."/>
            <person name="Fan W."/>
            <person name="Wang G."/>
        </authorList>
    </citation>
    <scope>NUCLEOTIDE SEQUENCE</scope>
    <source>
        <strain evidence="8">12Hb</strain>
    </source>
</reference>
<comment type="caution">
    <text evidence="8">The sequence shown here is derived from an EMBL/GenBank/DDBJ whole genome shotgun (WGS) entry which is preliminary data.</text>
</comment>
<dbReference type="GO" id="GO:0051453">
    <property type="term" value="P:regulation of intracellular pH"/>
    <property type="evidence" value="ECO:0007669"/>
    <property type="project" value="TreeGrafter"/>
</dbReference>
<feature type="transmembrane region" description="Helical" evidence="7">
    <location>
        <begin position="400"/>
        <end position="425"/>
    </location>
</feature>
<name>A0A6A4KEV9_APOLU</name>
<evidence type="ECO:0000256" key="4">
    <source>
        <dbReference type="ARBA" id="ARBA00023065"/>
    </source>
</evidence>
<dbReference type="PANTHER" id="PTHR10110">
    <property type="entry name" value="SODIUM/HYDROGEN EXCHANGER"/>
    <property type="match status" value="1"/>
</dbReference>
<dbReference type="OrthoDB" id="6630619at2759"/>
<dbReference type="PANTHER" id="PTHR10110:SF86">
    <property type="entry name" value="SODIUM_HYDROGEN EXCHANGER 7"/>
    <property type="match status" value="1"/>
</dbReference>
<dbReference type="EMBL" id="WIXP02000005">
    <property type="protein sequence ID" value="KAF6210607.1"/>
    <property type="molecule type" value="Genomic_DNA"/>
</dbReference>
<dbReference type="AlphaFoldDB" id="A0A6A4KEV9"/>
<feature type="transmembrane region" description="Helical" evidence="7">
    <location>
        <begin position="84"/>
        <end position="105"/>
    </location>
</feature>
<feature type="region of interest" description="Disordered" evidence="6">
    <location>
        <begin position="1159"/>
        <end position="1198"/>
    </location>
</feature>
<feature type="transmembrane region" description="Helical" evidence="7">
    <location>
        <begin position="368"/>
        <end position="388"/>
    </location>
</feature>
<keyword evidence="7" id="KW-0812">Transmembrane</keyword>
<feature type="transmembrane region" description="Helical" evidence="7">
    <location>
        <begin position="184"/>
        <end position="205"/>
    </location>
</feature>
<dbReference type="InterPro" id="IPR018490">
    <property type="entry name" value="cNMP-bd_dom_sf"/>
</dbReference>
<keyword evidence="9" id="KW-1185">Reference proteome</keyword>
<evidence type="ECO:0000256" key="2">
    <source>
        <dbReference type="ARBA" id="ARBA00022448"/>
    </source>
</evidence>
<dbReference type="InterPro" id="IPR018422">
    <property type="entry name" value="Cation/H_exchanger_CPA1"/>
</dbReference>
<dbReference type="GO" id="GO:0005886">
    <property type="term" value="C:plasma membrane"/>
    <property type="evidence" value="ECO:0007669"/>
    <property type="project" value="UniProtKB-SubCell"/>
</dbReference>
<feature type="transmembrane region" description="Helical" evidence="7">
    <location>
        <begin position="335"/>
        <end position="361"/>
    </location>
</feature>
<organism evidence="8 9">
    <name type="scientific">Apolygus lucorum</name>
    <name type="common">Small green plant bug</name>
    <name type="synonym">Lygocoris lucorum</name>
    <dbReference type="NCBI Taxonomy" id="248454"/>
    <lineage>
        <taxon>Eukaryota</taxon>
        <taxon>Metazoa</taxon>
        <taxon>Ecdysozoa</taxon>
        <taxon>Arthropoda</taxon>
        <taxon>Hexapoda</taxon>
        <taxon>Insecta</taxon>
        <taxon>Pterygota</taxon>
        <taxon>Neoptera</taxon>
        <taxon>Paraneoptera</taxon>
        <taxon>Hemiptera</taxon>
        <taxon>Heteroptera</taxon>
        <taxon>Panheteroptera</taxon>
        <taxon>Cimicomorpha</taxon>
        <taxon>Miridae</taxon>
        <taxon>Mirini</taxon>
        <taxon>Apolygus</taxon>
    </lineage>
</organism>
<dbReference type="Gene3D" id="2.60.120.10">
    <property type="entry name" value="Jelly Rolls"/>
    <property type="match status" value="1"/>
</dbReference>
<keyword evidence="7" id="KW-1133">Transmembrane helix</keyword>
<dbReference type="InterPro" id="IPR000595">
    <property type="entry name" value="cNMP-bd_dom"/>
</dbReference>
<gene>
    <name evidence="8" type="ORF">GE061_013713</name>
</gene>
<feature type="transmembrane region" description="Helical" evidence="7">
    <location>
        <begin position="117"/>
        <end position="141"/>
    </location>
</feature>
<evidence type="ECO:0000256" key="5">
    <source>
        <dbReference type="SAM" id="Coils"/>
    </source>
</evidence>
<feature type="coiled-coil region" evidence="5">
    <location>
        <begin position="796"/>
        <end position="830"/>
    </location>
</feature>
<comment type="subcellular location">
    <subcellularLocation>
        <location evidence="1">Cell membrane</location>
        <topology evidence="1">Multi-pass membrane protein</topology>
    </subcellularLocation>
</comment>
<dbReference type="CDD" id="cd00038">
    <property type="entry name" value="CAP_ED"/>
    <property type="match status" value="1"/>
</dbReference>
<dbReference type="GO" id="GO:0015386">
    <property type="term" value="F:potassium:proton antiporter activity"/>
    <property type="evidence" value="ECO:0007669"/>
    <property type="project" value="TreeGrafter"/>
</dbReference>
<feature type="transmembrane region" description="Helical" evidence="7">
    <location>
        <begin position="217"/>
        <end position="242"/>
    </location>
</feature>
<keyword evidence="4" id="KW-0406">Ion transport</keyword>
<feature type="transmembrane region" description="Helical" evidence="7">
    <location>
        <begin position="50"/>
        <end position="72"/>
    </location>
</feature>
<dbReference type="SUPFAM" id="SSF51206">
    <property type="entry name" value="cAMP-binding domain-like"/>
    <property type="match status" value="1"/>
</dbReference>
<feature type="transmembrane region" description="Helical" evidence="7">
    <location>
        <begin position="655"/>
        <end position="678"/>
    </location>
</feature>
<keyword evidence="3" id="KW-1003">Cell membrane</keyword>
<dbReference type="GO" id="GO:0015385">
    <property type="term" value="F:sodium:proton antiporter activity"/>
    <property type="evidence" value="ECO:0007669"/>
    <property type="project" value="InterPro"/>
</dbReference>
<feature type="transmembrane region" description="Helical" evidence="7">
    <location>
        <begin position="304"/>
        <end position="323"/>
    </location>
</feature>
<keyword evidence="5" id="KW-0175">Coiled coil</keyword>
<dbReference type="GO" id="GO:0098719">
    <property type="term" value="P:sodium ion import across plasma membrane"/>
    <property type="evidence" value="ECO:0007669"/>
    <property type="project" value="TreeGrafter"/>
</dbReference>
<keyword evidence="2" id="KW-0813">Transport</keyword>
<feature type="transmembrane region" description="Helical" evidence="7">
    <location>
        <begin position="628"/>
        <end position="649"/>
    </location>
</feature>
<evidence type="ECO:0000313" key="9">
    <source>
        <dbReference type="Proteomes" id="UP000466442"/>
    </source>
</evidence>
<protein>
    <submittedName>
        <fullName evidence="8">Uncharacterized protein</fullName>
    </submittedName>
</protein>
<keyword evidence="7" id="KW-0472">Membrane</keyword>
<evidence type="ECO:0000256" key="7">
    <source>
        <dbReference type="SAM" id="Phobius"/>
    </source>
</evidence>
<feature type="transmembrane region" description="Helical" evidence="7">
    <location>
        <begin position="21"/>
        <end position="44"/>
    </location>
</feature>
<feature type="transmembrane region" description="Helical" evidence="7">
    <location>
        <begin position="739"/>
        <end position="764"/>
    </location>
</feature>